<sequence length="104" mass="12192">MRIRKFEDYSNTPVSSVDTIGIKIKCKSLRATRIGEDIVTRKPPQQRRNSFGLKDEEWTNNRITRHLDFKGITFRVTAMTIDRGLNERSLRSWSLRRRPLSVGD</sequence>
<dbReference type="EMBL" id="BMAW01042080">
    <property type="protein sequence ID" value="GFS32432.1"/>
    <property type="molecule type" value="Genomic_DNA"/>
</dbReference>
<evidence type="ECO:0000313" key="1">
    <source>
        <dbReference type="EMBL" id="GFS32432.1"/>
    </source>
</evidence>
<dbReference type="Proteomes" id="UP000887013">
    <property type="component" value="Unassembled WGS sequence"/>
</dbReference>
<evidence type="ECO:0000313" key="2">
    <source>
        <dbReference type="EMBL" id="GFT93322.1"/>
    </source>
</evidence>
<proteinExistence type="predicted"/>
<keyword evidence="3" id="KW-1185">Reference proteome</keyword>
<reference evidence="1" key="1">
    <citation type="submission" date="2020-08" db="EMBL/GenBank/DDBJ databases">
        <title>Multicomponent nature underlies the extraordinary mechanical properties of spider dragline silk.</title>
        <authorList>
            <person name="Kono N."/>
            <person name="Nakamura H."/>
            <person name="Mori M."/>
            <person name="Yoshida Y."/>
            <person name="Ohtoshi R."/>
            <person name="Malay A.D."/>
            <person name="Moran D.A.P."/>
            <person name="Tomita M."/>
            <person name="Numata K."/>
            <person name="Arakawa K."/>
        </authorList>
    </citation>
    <scope>NUCLEOTIDE SEQUENCE</scope>
</reference>
<gene>
    <name evidence="1" type="ORF">NPIL_316911</name>
    <name evidence="2" type="ORF">NPIL_54211</name>
</gene>
<organism evidence="1 3">
    <name type="scientific">Nephila pilipes</name>
    <name type="common">Giant wood spider</name>
    <name type="synonym">Nephila maculata</name>
    <dbReference type="NCBI Taxonomy" id="299642"/>
    <lineage>
        <taxon>Eukaryota</taxon>
        <taxon>Metazoa</taxon>
        <taxon>Ecdysozoa</taxon>
        <taxon>Arthropoda</taxon>
        <taxon>Chelicerata</taxon>
        <taxon>Arachnida</taxon>
        <taxon>Araneae</taxon>
        <taxon>Araneomorphae</taxon>
        <taxon>Entelegynae</taxon>
        <taxon>Araneoidea</taxon>
        <taxon>Nephilidae</taxon>
        <taxon>Nephila</taxon>
    </lineage>
</organism>
<dbReference type="EMBL" id="BMAW01025628">
    <property type="protein sequence ID" value="GFT93322.1"/>
    <property type="molecule type" value="Genomic_DNA"/>
</dbReference>
<comment type="caution">
    <text evidence="1">The sequence shown here is derived from an EMBL/GenBank/DDBJ whole genome shotgun (WGS) entry which is preliminary data.</text>
</comment>
<evidence type="ECO:0000313" key="3">
    <source>
        <dbReference type="Proteomes" id="UP000887013"/>
    </source>
</evidence>
<accession>A0A8X6M6T1</accession>
<name>A0A8X6M6T1_NEPPI</name>
<dbReference type="AlphaFoldDB" id="A0A8X6M6T1"/>
<evidence type="ECO:0008006" key="4">
    <source>
        <dbReference type="Google" id="ProtNLM"/>
    </source>
</evidence>
<protein>
    <recommendedName>
        <fullName evidence="4">Transposase</fullName>
    </recommendedName>
</protein>